<gene>
    <name evidence="3" type="ORF">ABQM86_20335</name>
</gene>
<dbReference type="SUPFAM" id="SSF48230">
    <property type="entry name" value="Chondroitin AC/alginate lyase"/>
    <property type="match status" value="1"/>
</dbReference>
<evidence type="ECO:0000259" key="2">
    <source>
        <dbReference type="Pfam" id="PF07940"/>
    </source>
</evidence>
<evidence type="ECO:0000256" key="1">
    <source>
        <dbReference type="ARBA" id="ARBA00004196"/>
    </source>
</evidence>
<dbReference type="AlphaFoldDB" id="A0AB39YQM1"/>
<dbReference type="Gene3D" id="1.50.10.100">
    <property type="entry name" value="Chondroitin AC/alginate lyase"/>
    <property type="match status" value="1"/>
</dbReference>
<dbReference type="RefSeq" id="WP_369745420.1">
    <property type="nucleotide sequence ID" value="NZ_CP165735.1"/>
</dbReference>
<dbReference type="Pfam" id="PF07940">
    <property type="entry name" value="Hepar_II_III_C"/>
    <property type="match status" value="1"/>
</dbReference>
<accession>A0AB39YQM1</accession>
<protein>
    <submittedName>
        <fullName evidence="3">Heparinase II/III family protein</fullName>
    </submittedName>
</protein>
<dbReference type="Gene3D" id="2.70.98.70">
    <property type="match status" value="1"/>
</dbReference>
<dbReference type="GO" id="GO:0030313">
    <property type="term" value="C:cell envelope"/>
    <property type="evidence" value="ECO:0007669"/>
    <property type="project" value="UniProtKB-SubCell"/>
</dbReference>
<dbReference type="EMBL" id="CP165735">
    <property type="protein sequence ID" value="XDV71277.1"/>
    <property type="molecule type" value="Genomic_DNA"/>
</dbReference>
<feature type="domain" description="Heparinase II/III-like C-terminal" evidence="2">
    <location>
        <begin position="391"/>
        <end position="602"/>
    </location>
</feature>
<evidence type="ECO:0000313" key="3">
    <source>
        <dbReference type="EMBL" id="XDV71277.1"/>
    </source>
</evidence>
<dbReference type="InterPro" id="IPR008929">
    <property type="entry name" value="Chondroitin_lyas"/>
</dbReference>
<sequence length="678" mass="74304">MSFVIDPAPTFRLTGRLDVEKIAASCASSPRAARMVDVLLARATKWSSQETVSDPGELAEWWHVCWERISDVAFAHAYRPDPVLEGWLRGEVLRICALSPDEWVGPSFRAKTRPTIAYLETAHVGLAVAIALELCPEIFSPAERQTIEEAVITKGLEPSRRWLEAQDRLPVLGAEPGRELNNWYMVLLDGYAAMALAVGSDQDIATLPDRFKKTATLYQRDSYPESLQYWGYATLHLTHLYELMSAAGLPGTDPGLLVPAARSLPWVAHSVMFSTQEGLWGEGKHLTLLNFGDSAMTGRPPADSLLCMAHHLEDPQAAGLARWLFEQGYADLELAPTDLASFGFFNQISWISLSHLADAADAVSPVAAGLPEVQSFAEGTVIARDNWTDTRTVVAVRNGHDKLPTASHRQRDQGSFIAGHGGEVFFTDPGHCCYRLRAYQDAKDSSAHSTWSFSDPASGQTMHQKQSLGIDALGLRRAPETVENVFPGPASVFGADIADAYGKPVTRAQRTWVTWLPHVAVIVDDIETARPMVVNSQFVLNNRDNKLRTNRATDTRLVFRRGDAAVKFFQLSGETDGLASAAPVETELSALHDVYDPHPNAPGQGKEGSGHVHTFSTATAGTRHRAVYIIIMDHDSQIQNWHAYAQADGSIELGLPDHTKVLLPLTRLLKETPAKSGK</sequence>
<comment type="subcellular location">
    <subcellularLocation>
        <location evidence="1">Cell envelope</location>
    </subcellularLocation>
</comment>
<proteinExistence type="predicted"/>
<name>A0AB39YQM1_9MICC</name>
<dbReference type="InterPro" id="IPR012480">
    <property type="entry name" value="Hepar_II_III_C"/>
</dbReference>
<organism evidence="3">
    <name type="scientific">Paenarthrobacter sp. AMU7</name>
    <dbReference type="NCBI Taxonomy" id="3162492"/>
    <lineage>
        <taxon>Bacteria</taxon>
        <taxon>Bacillati</taxon>
        <taxon>Actinomycetota</taxon>
        <taxon>Actinomycetes</taxon>
        <taxon>Micrococcales</taxon>
        <taxon>Micrococcaceae</taxon>
        <taxon>Paenarthrobacter</taxon>
    </lineage>
</organism>
<dbReference type="GO" id="GO:0016829">
    <property type="term" value="F:lyase activity"/>
    <property type="evidence" value="ECO:0007669"/>
    <property type="project" value="InterPro"/>
</dbReference>
<reference evidence="3" key="1">
    <citation type="submission" date="2024-07" db="EMBL/GenBank/DDBJ databases">
        <authorList>
            <person name="Li J."/>
            <person name="Wei H."/>
            <person name="Ma J."/>
        </authorList>
    </citation>
    <scope>NUCLEOTIDE SEQUENCE</scope>
    <source>
        <strain evidence="3">AMU7</strain>
    </source>
</reference>